<keyword evidence="11" id="KW-0809">Transit peptide</keyword>
<evidence type="ECO:0000256" key="10">
    <source>
        <dbReference type="ARBA" id="ARBA00022842"/>
    </source>
</evidence>
<evidence type="ECO:0000256" key="8">
    <source>
        <dbReference type="ARBA" id="ARBA00022801"/>
    </source>
</evidence>
<dbReference type="InterPro" id="IPR048821">
    <property type="entry name" value="PDE12-like_N"/>
</dbReference>
<organism evidence="17 18">
    <name type="scientific">Leptobrachium leishanense</name>
    <name type="common">Leishan spiny toad</name>
    <dbReference type="NCBI Taxonomy" id="445787"/>
    <lineage>
        <taxon>Eukaryota</taxon>
        <taxon>Metazoa</taxon>
        <taxon>Chordata</taxon>
        <taxon>Craniata</taxon>
        <taxon>Vertebrata</taxon>
        <taxon>Euteleostomi</taxon>
        <taxon>Amphibia</taxon>
        <taxon>Batrachia</taxon>
        <taxon>Anura</taxon>
        <taxon>Pelobatoidea</taxon>
        <taxon>Megophryidae</taxon>
        <taxon>Leptobrachium</taxon>
    </lineage>
</organism>
<evidence type="ECO:0000313" key="17">
    <source>
        <dbReference type="Ensembl" id="ENSLLEP00000044186.1"/>
    </source>
</evidence>
<evidence type="ECO:0000256" key="7">
    <source>
        <dbReference type="ARBA" id="ARBA00022723"/>
    </source>
</evidence>
<dbReference type="SUPFAM" id="SSF56219">
    <property type="entry name" value="DNase I-like"/>
    <property type="match status" value="1"/>
</dbReference>
<feature type="domain" description="Endonuclease/exonuclease/phosphatase" evidence="15">
    <location>
        <begin position="263"/>
        <end position="566"/>
    </location>
</feature>
<protein>
    <recommendedName>
        <fullName evidence="13">2',5'-phosphodiesterase 12</fullName>
    </recommendedName>
    <alternativeName>
        <fullName evidence="14">Mitochondrial deadenylase</fullName>
    </alternativeName>
</protein>
<feature type="domain" description="2',5'-phosphodiesterase 12-like N-terminal" evidence="16">
    <location>
        <begin position="124"/>
        <end position="235"/>
    </location>
</feature>
<dbReference type="GO" id="GO:0000288">
    <property type="term" value="P:nuclear-transcribed mRNA catabolic process, deadenylation-dependent decay"/>
    <property type="evidence" value="ECO:0007669"/>
    <property type="project" value="TreeGrafter"/>
</dbReference>
<dbReference type="Pfam" id="PF21171">
    <property type="entry name" value="PDE12-like_N"/>
    <property type="match status" value="1"/>
</dbReference>
<name>A0A8C5QW83_9ANUR</name>
<evidence type="ECO:0000256" key="13">
    <source>
        <dbReference type="ARBA" id="ARBA00072755"/>
    </source>
</evidence>
<evidence type="ECO:0000256" key="14">
    <source>
        <dbReference type="ARBA" id="ARBA00083541"/>
    </source>
</evidence>
<dbReference type="InterPro" id="IPR036691">
    <property type="entry name" value="Endo/exonu/phosph_ase_sf"/>
</dbReference>
<dbReference type="GO" id="GO:0046872">
    <property type="term" value="F:metal ion binding"/>
    <property type="evidence" value="ECO:0007669"/>
    <property type="project" value="UniProtKB-KW"/>
</dbReference>
<dbReference type="Ensembl" id="ENSLLET00000045962.1">
    <property type="protein sequence ID" value="ENSLLEP00000044186.1"/>
    <property type="gene ID" value="ENSLLEG00000028037.1"/>
</dbReference>
<evidence type="ECO:0000256" key="4">
    <source>
        <dbReference type="ARBA" id="ARBA00022553"/>
    </source>
</evidence>
<keyword evidence="8" id="KW-0378">Hydrolase</keyword>
<dbReference type="GO" id="GO:0004535">
    <property type="term" value="F:poly(A)-specific ribonuclease activity"/>
    <property type="evidence" value="ECO:0007669"/>
    <property type="project" value="UniProtKB-ARBA"/>
</dbReference>
<proteinExistence type="inferred from homology"/>
<evidence type="ECO:0000256" key="11">
    <source>
        <dbReference type="ARBA" id="ARBA00022946"/>
    </source>
</evidence>
<dbReference type="Gene3D" id="3.60.10.10">
    <property type="entry name" value="Endonuclease/exonuclease/phosphatase"/>
    <property type="match status" value="1"/>
</dbReference>
<dbReference type="AlphaFoldDB" id="A0A8C5QW83"/>
<evidence type="ECO:0000256" key="1">
    <source>
        <dbReference type="ARBA" id="ARBA00001946"/>
    </source>
</evidence>
<comment type="similarity">
    <text evidence="3">Belongs to the CCR4/nocturin family.</text>
</comment>
<dbReference type="Proteomes" id="UP000694569">
    <property type="component" value="Unplaced"/>
</dbReference>
<keyword evidence="9" id="KW-0269">Exonuclease</keyword>
<comment type="cofactor">
    <cofactor evidence="1">
        <name>Mg(2+)</name>
        <dbReference type="ChEBI" id="CHEBI:18420"/>
    </cofactor>
</comment>
<evidence type="ECO:0000256" key="6">
    <source>
        <dbReference type="ARBA" id="ARBA00022722"/>
    </source>
</evidence>
<dbReference type="PANTHER" id="PTHR12121">
    <property type="entry name" value="CARBON CATABOLITE REPRESSOR PROTEIN 4"/>
    <property type="match status" value="1"/>
</dbReference>
<dbReference type="GO" id="GO:0005759">
    <property type="term" value="C:mitochondrial matrix"/>
    <property type="evidence" value="ECO:0007669"/>
    <property type="project" value="UniProtKB-SubCell"/>
</dbReference>
<dbReference type="InterPro" id="IPR005135">
    <property type="entry name" value="Endo/exonuclease/phosphatase"/>
</dbReference>
<sequence length="575" mass="63939">MLLSGVGRLLGRTFSMERAVVRALPLEPKLTISLVLSGSLRQLQRDPGEPLGRALSRIAASAAKGLGKRRRGKEAAEEASSPGPQVSLWFSGELVPEDEQNASAWRDGAVLQVGETRYRVERNPPACTEVRLPGHIMAGFPVCPRLELDFSRPELCRFSWFRESAQAAEVLDGDQAPARERPKDEACSVEWEEVGSQQVYTPGVAEIGCQLRLRVTPGDGARFGPAQEVDASCTVGAGPGRCLFEERQLFTVRETQEPVLRTLSYNVLADMYAQTEHARTVLFPYCAPYALRRDYRLCLLQRELAGYRADLLCLQEVDRDAFAESLQPGLDAFGLSGLYREKERQTEGLATFYRRSRLTLISQHDVLLGPALSDDPLHMELLERLTEYTGARDKAQKRSSALQVSVLQSHSDPSKKICVANTHLYFHPKGGNIRLIQIAVALAHIRHVACELYPNIPVIFCGDFNSTPTTGLYSFMKNGTISEDHEDWKSNGEEERCNMSLSHPLKLTSACGEPAYTNYVGGFYGCLDYIFIDPEHFEVEQVIPLPSHEEVTSHLALPSVSHPSDHLALICDLKW</sequence>
<dbReference type="Pfam" id="PF03372">
    <property type="entry name" value="Exo_endo_phos"/>
    <property type="match status" value="1"/>
</dbReference>
<comment type="subcellular location">
    <subcellularLocation>
        <location evidence="2">Mitochondrion matrix</location>
    </subcellularLocation>
</comment>
<dbReference type="GeneTree" id="ENSGT00940000157205"/>
<keyword evidence="18" id="KW-1185">Reference proteome</keyword>
<keyword evidence="10" id="KW-0460">Magnesium</keyword>
<evidence type="ECO:0000259" key="15">
    <source>
        <dbReference type="Pfam" id="PF03372"/>
    </source>
</evidence>
<gene>
    <name evidence="17" type="primary">PDE12</name>
</gene>
<dbReference type="FunFam" id="3.60.10.10:FF:000018">
    <property type="entry name" value="2',5'-phosphodiesterase 12"/>
    <property type="match status" value="1"/>
</dbReference>
<evidence type="ECO:0000256" key="2">
    <source>
        <dbReference type="ARBA" id="ARBA00004305"/>
    </source>
</evidence>
<evidence type="ECO:0000256" key="9">
    <source>
        <dbReference type="ARBA" id="ARBA00022839"/>
    </source>
</evidence>
<evidence type="ECO:0000313" key="18">
    <source>
        <dbReference type="Proteomes" id="UP000694569"/>
    </source>
</evidence>
<evidence type="ECO:0000256" key="12">
    <source>
        <dbReference type="ARBA" id="ARBA00023128"/>
    </source>
</evidence>
<keyword evidence="6" id="KW-0540">Nuclease</keyword>
<evidence type="ECO:0000256" key="5">
    <source>
        <dbReference type="ARBA" id="ARBA00022664"/>
    </source>
</evidence>
<keyword evidence="5" id="KW-0507">mRNA processing</keyword>
<keyword evidence="7" id="KW-0479">Metal-binding</keyword>
<dbReference type="GO" id="GO:0006397">
    <property type="term" value="P:mRNA processing"/>
    <property type="evidence" value="ECO:0007669"/>
    <property type="project" value="UniProtKB-KW"/>
</dbReference>
<reference evidence="17" key="2">
    <citation type="submission" date="2025-09" db="UniProtKB">
        <authorList>
            <consortium name="Ensembl"/>
        </authorList>
    </citation>
    <scope>IDENTIFICATION</scope>
</reference>
<keyword evidence="4" id="KW-0597">Phosphoprotein</keyword>
<evidence type="ECO:0000259" key="16">
    <source>
        <dbReference type="Pfam" id="PF21171"/>
    </source>
</evidence>
<dbReference type="PANTHER" id="PTHR12121:SF37">
    <property type="entry name" value="2',5'-PHOSPHODIESTERASE 12"/>
    <property type="match status" value="1"/>
</dbReference>
<reference evidence="17" key="1">
    <citation type="submission" date="2025-08" db="UniProtKB">
        <authorList>
            <consortium name="Ensembl"/>
        </authorList>
    </citation>
    <scope>IDENTIFICATION</scope>
</reference>
<dbReference type="InterPro" id="IPR050410">
    <property type="entry name" value="CCR4/nocturin_mRNA_transcr"/>
</dbReference>
<evidence type="ECO:0000256" key="3">
    <source>
        <dbReference type="ARBA" id="ARBA00010774"/>
    </source>
</evidence>
<dbReference type="OrthoDB" id="412787at2759"/>
<accession>A0A8C5QW83</accession>
<keyword evidence="12" id="KW-0496">Mitochondrion</keyword>